<dbReference type="PANTHER" id="PTHR34990:SF2">
    <property type="entry name" value="BLL8164 PROTEIN"/>
    <property type="match status" value="1"/>
</dbReference>
<proteinExistence type="predicted"/>
<keyword evidence="8" id="KW-1185">Reference proteome</keyword>
<dbReference type="GO" id="GO:0016020">
    <property type="term" value="C:membrane"/>
    <property type="evidence" value="ECO:0007669"/>
    <property type="project" value="GOC"/>
</dbReference>
<dbReference type="OrthoDB" id="9802481at2"/>
<organism evidence="7 8">
    <name type="scientific">Simiduia agarivorans (strain DSM 21679 / JCM 13881 / BCRC 17597 / SA1)</name>
    <dbReference type="NCBI Taxonomy" id="1117647"/>
    <lineage>
        <taxon>Bacteria</taxon>
        <taxon>Pseudomonadati</taxon>
        <taxon>Pseudomonadota</taxon>
        <taxon>Gammaproteobacteria</taxon>
        <taxon>Cellvibrionales</taxon>
        <taxon>Cellvibrionaceae</taxon>
        <taxon>Simiduia</taxon>
    </lineage>
</organism>
<dbReference type="SUPFAM" id="SSF56300">
    <property type="entry name" value="Metallo-dependent phosphatases"/>
    <property type="match status" value="1"/>
</dbReference>
<sequence length="257" mass="29246">MHHFRTVFLSDLHLGTRDCKADLLLQCLEQIRTRHIYLLGDVIDMWALSRGSAWPAAHSAVLDKLRQLACEGVRITYIPGNHDAPLRHYTGVFPDQVEVVRESHHRTARGERLLLIHGDCFDQAMHCAPWLYWLGDRAYDLLLLINRFNGRISRWRGLPYWSLAGFIKARIGVARRLLATYARLATGHARSRGFEGVICGHIHHPALEHIDGQLYGNCGDWVESCTLLAEHPDGKLQLLDLPTLLTEPHRDRALHAA</sequence>
<dbReference type="InterPro" id="IPR029052">
    <property type="entry name" value="Metallo-depent_PP-like"/>
</dbReference>
<keyword evidence="2" id="KW-0997">Cell inner membrane</keyword>
<dbReference type="eggNOG" id="COG2908">
    <property type="taxonomic scope" value="Bacteria"/>
</dbReference>
<dbReference type="InterPro" id="IPR043461">
    <property type="entry name" value="LpxH-like"/>
</dbReference>
<keyword evidence="5" id="KW-0464">Manganese</keyword>
<evidence type="ECO:0000256" key="2">
    <source>
        <dbReference type="ARBA" id="ARBA00022519"/>
    </source>
</evidence>
<evidence type="ECO:0000256" key="5">
    <source>
        <dbReference type="ARBA" id="ARBA00023211"/>
    </source>
</evidence>
<feature type="domain" description="Calcineurin-like phosphoesterase" evidence="6">
    <location>
        <begin position="5"/>
        <end position="204"/>
    </location>
</feature>
<dbReference type="HOGENOM" id="CLU_061126_1_0_6"/>
<reference evidence="7 8" key="1">
    <citation type="journal article" date="2013" name="Genome Announc.">
        <title>Complete genome sequence of Simiduia agarivorans SA1(T), a marine bacterium able to degrade a variety of polysaccharides.</title>
        <authorList>
            <person name="Lin S.Y."/>
            <person name="Shieh W.Y."/>
            <person name="Chen J.S."/>
            <person name="Tang S.L."/>
        </authorList>
    </citation>
    <scope>NUCLEOTIDE SEQUENCE [LARGE SCALE GENOMIC DNA]</scope>
    <source>
        <strain evidence="8">DSM 21679 / JCM 13881 / BCRC 17597 / SA1</strain>
    </source>
</reference>
<dbReference type="STRING" id="1117647.M5M_09890"/>
<evidence type="ECO:0000259" key="6">
    <source>
        <dbReference type="Pfam" id="PF00149"/>
    </source>
</evidence>
<dbReference type="PANTHER" id="PTHR34990">
    <property type="entry name" value="UDP-2,3-DIACYLGLUCOSAMINE HYDROLASE-RELATED"/>
    <property type="match status" value="1"/>
</dbReference>
<dbReference type="GO" id="GO:0046872">
    <property type="term" value="F:metal ion binding"/>
    <property type="evidence" value="ECO:0007669"/>
    <property type="project" value="UniProtKB-KW"/>
</dbReference>
<keyword evidence="1" id="KW-1003">Cell membrane</keyword>
<dbReference type="AlphaFoldDB" id="K4KJL3"/>
<evidence type="ECO:0000256" key="1">
    <source>
        <dbReference type="ARBA" id="ARBA00022475"/>
    </source>
</evidence>
<accession>K4KJL3</accession>
<keyword evidence="4" id="KW-0472">Membrane</keyword>
<keyword evidence="3" id="KW-0479">Metal-binding</keyword>
<name>K4KJL3_SIMAS</name>
<evidence type="ECO:0000256" key="4">
    <source>
        <dbReference type="ARBA" id="ARBA00023136"/>
    </source>
</evidence>
<dbReference type="InterPro" id="IPR004843">
    <property type="entry name" value="Calcineurin-like_PHP"/>
</dbReference>
<dbReference type="Pfam" id="PF00149">
    <property type="entry name" value="Metallophos"/>
    <property type="match status" value="1"/>
</dbReference>
<protein>
    <submittedName>
        <fullName evidence="7">Metallophosphoesterase</fullName>
    </submittedName>
</protein>
<dbReference type="RefSeq" id="WP_015047325.1">
    <property type="nucleotide sequence ID" value="NC_018868.3"/>
</dbReference>
<evidence type="ECO:0000313" key="8">
    <source>
        <dbReference type="Proteomes" id="UP000000466"/>
    </source>
</evidence>
<gene>
    <name evidence="7" type="ordered locus">M5M_09890</name>
</gene>
<dbReference type="EMBL" id="CP003746">
    <property type="protein sequence ID" value="AFU99161.1"/>
    <property type="molecule type" value="Genomic_DNA"/>
</dbReference>
<dbReference type="Gene3D" id="3.60.21.10">
    <property type="match status" value="1"/>
</dbReference>
<dbReference type="GO" id="GO:0009245">
    <property type="term" value="P:lipid A biosynthetic process"/>
    <property type="evidence" value="ECO:0007669"/>
    <property type="project" value="TreeGrafter"/>
</dbReference>
<evidence type="ECO:0000256" key="3">
    <source>
        <dbReference type="ARBA" id="ARBA00022723"/>
    </source>
</evidence>
<dbReference type="Proteomes" id="UP000000466">
    <property type="component" value="Chromosome"/>
</dbReference>
<evidence type="ECO:0000313" key="7">
    <source>
        <dbReference type="EMBL" id="AFU99161.1"/>
    </source>
</evidence>
<dbReference type="CDD" id="cd07398">
    <property type="entry name" value="MPP_YbbF-LpxH"/>
    <property type="match status" value="1"/>
</dbReference>
<dbReference type="GO" id="GO:0008758">
    <property type="term" value="F:UDP-2,3-diacylglucosamine hydrolase activity"/>
    <property type="evidence" value="ECO:0007669"/>
    <property type="project" value="TreeGrafter"/>
</dbReference>
<dbReference type="KEGG" id="saga:M5M_09890"/>